<dbReference type="RefSeq" id="WP_309482843.1">
    <property type="nucleotide sequence ID" value="NZ_CP133720.1"/>
</dbReference>
<protein>
    <submittedName>
        <fullName evidence="1">Transporter substrate-binding domain-containing protein</fullName>
    </submittedName>
</protein>
<evidence type="ECO:0000313" key="1">
    <source>
        <dbReference type="EMBL" id="WMW81363.1"/>
    </source>
</evidence>
<dbReference type="EMBL" id="CP133720">
    <property type="protein sequence ID" value="WMW81363.1"/>
    <property type="molecule type" value="Genomic_DNA"/>
</dbReference>
<proteinExistence type="predicted"/>
<organism evidence="1 2">
    <name type="scientific">Undibacterium cyanobacteriorum</name>
    <dbReference type="NCBI Taxonomy" id="3073561"/>
    <lineage>
        <taxon>Bacteria</taxon>
        <taxon>Pseudomonadati</taxon>
        <taxon>Pseudomonadota</taxon>
        <taxon>Betaproteobacteria</taxon>
        <taxon>Burkholderiales</taxon>
        <taxon>Oxalobacteraceae</taxon>
        <taxon>Undibacterium</taxon>
    </lineage>
</organism>
<gene>
    <name evidence="1" type="ORF">RF679_03540</name>
</gene>
<name>A0ABY9RJG1_9BURK</name>
<evidence type="ECO:0000313" key="2">
    <source>
        <dbReference type="Proteomes" id="UP001181355"/>
    </source>
</evidence>
<dbReference type="Gene3D" id="3.40.190.10">
    <property type="entry name" value="Periplasmic binding protein-like II"/>
    <property type="match status" value="2"/>
</dbReference>
<reference evidence="1" key="1">
    <citation type="submission" date="2023-09" db="EMBL/GenBank/DDBJ databases">
        <title>Undibacterium sp. 20NA77.5 isolated from freshwater.</title>
        <authorList>
            <person name="Le V."/>
            <person name="Ko S.-R."/>
            <person name="Ahn C.-Y."/>
            <person name="Oh H.-M."/>
        </authorList>
    </citation>
    <scope>NUCLEOTIDE SEQUENCE</scope>
    <source>
        <strain evidence="1">20NA77.5</strain>
    </source>
</reference>
<dbReference type="SUPFAM" id="SSF53850">
    <property type="entry name" value="Periplasmic binding protein-like II"/>
    <property type="match status" value="1"/>
</dbReference>
<accession>A0ABY9RJG1</accession>
<sequence>MEVRSGDKDAVVKIALFGQEILDRDGRPTKETQGVKRFLDYFRREAKIDFSFQRLPWRRAQAMTLEGKGIIWEFSKNKERLLSYRFSEPVMSSKIWAIAYGEPHLKLDHINDLRGKTVAVERGVSHGMEFDDAAGKLFRVDEDTASAAARFRKLMAKRSDVLLWGLVQFDKPQDLINYLHQMYIPSLQDSSLNGVKFYTSSKPLFLDTIHFASKKGSYEEVMQRLDVAIRRGLASGELLQILREM</sequence>
<dbReference type="Proteomes" id="UP001181355">
    <property type="component" value="Chromosome"/>
</dbReference>
<keyword evidence="2" id="KW-1185">Reference proteome</keyword>